<feature type="region of interest" description="Disordered" evidence="1">
    <location>
        <begin position="1023"/>
        <end position="1046"/>
    </location>
</feature>
<name>A0A8S9KD66_BRACR</name>
<accession>A0A8S9KD66</accession>
<comment type="caution">
    <text evidence="2">The sequence shown here is derived from an EMBL/GenBank/DDBJ whole genome shotgun (WGS) entry which is preliminary data.</text>
</comment>
<organism evidence="2">
    <name type="scientific">Brassica cretica</name>
    <name type="common">Mustard</name>
    <dbReference type="NCBI Taxonomy" id="69181"/>
    <lineage>
        <taxon>Eukaryota</taxon>
        <taxon>Viridiplantae</taxon>
        <taxon>Streptophyta</taxon>
        <taxon>Embryophyta</taxon>
        <taxon>Tracheophyta</taxon>
        <taxon>Spermatophyta</taxon>
        <taxon>Magnoliopsida</taxon>
        <taxon>eudicotyledons</taxon>
        <taxon>Gunneridae</taxon>
        <taxon>Pentapetalae</taxon>
        <taxon>rosids</taxon>
        <taxon>malvids</taxon>
        <taxon>Brassicales</taxon>
        <taxon>Brassicaceae</taxon>
        <taxon>Brassiceae</taxon>
        <taxon>Brassica</taxon>
    </lineage>
</organism>
<gene>
    <name evidence="2" type="ORF">F2Q70_00043403</name>
</gene>
<feature type="compositionally biased region" description="Polar residues" evidence="1">
    <location>
        <begin position="1036"/>
        <end position="1046"/>
    </location>
</feature>
<feature type="region of interest" description="Disordered" evidence="1">
    <location>
        <begin position="252"/>
        <end position="278"/>
    </location>
</feature>
<feature type="region of interest" description="Disordered" evidence="1">
    <location>
        <begin position="804"/>
        <end position="833"/>
    </location>
</feature>
<feature type="compositionally biased region" description="Polar residues" evidence="1">
    <location>
        <begin position="821"/>
        <end position="833"/>
    </location>
</feature>
<reference evidence="2" key="1">
    <citation type="submission" date="2019-12" db="EMBL/GenBank/DDBJ databases">
        <title>Genome sequencing and annotation of Brassica cretica.</title>
        <authorList>
            <person name="Studholme D.J."/>
            <person name="Sarris P.F."/>
        </authorList>
    </citation>
    <scope>NUCLEOTIDE SEQUENCE</scope>
    <source>
        <strain evidence="2">PFS-102/07</strain>
        <tissue evidence="2">Leaf</tissue>
    </source>
</reference>
<evidence type="ECO:0000313" key="2">
    <source>
        <dbReference type="EMBL" id="KAF2592714.1"/>
    </source>
</evidence>
<feature type="compositionally biased region" description="Basic and acidic residues" evidence="1">
    <location>
        <begin position="804"/>
        <end position="820"/>
    </location>
</feature>
<sequence length="1046" mass="120827">MGGASSHVLDNFSDLKAPTAIKSLERAKPRFLCEHSIFFKNCGLVSHYVTFARSRMLTEDRFFPNNPKFGMPHHGPAGAFPRSGEGGDILRSEPYLIASVLWRQEESSDLEAGTWELEPITKRSASCSNMKVLALELIFPNSLYTFKSGNGLPYIYSRLKKMLSTQNRVSQNSKPLLGTWKTEKKQFHCDDWNLQGSSSYKRLYFVVIAWKNCLEVPILMKRRGSLLASTTEVLLWTHITYGLRNQRRRESALHSDAVTRSVTEPEVNPKPYSTSQSANQDVHALKMPYLTNQEGLNHEYNVYGFYTQEGVQANWNRAKLFREQEVMNLTSQKFLSLSICEYPTIKRDSNSSKERTEAKTIISFKRDLSDFHKAQDQEKWTRKSEVMINLPEPAKPVLHSPQLEANRFNQLQTRYWRRGDHFNQSGGIPEVLSCTRTQEIRRILEEVIKPNRSHIWKDWTIFRLNLFQANQFRPEDIQTKPRPSEDIMHEPEEFYEFIPCTSPHRIRGILINTKLPYLEILAFKLQQLFFFEFMHDISTFQAIQEIPRKLSYPLKPSRFKITQAPLDRPESHQSLERLSYLPPDHLFGRSIQAPINHLAHPDFQPATFGIRAQTPESSSSWPDDYLSWERTMDDLFSYQGVPKNERLAQAIKQLSEKAYQWWKRVDCSQDIRERYPRRFSNHGFKEAKRDVPKGGHRSLIHQDQIRPNQRPTVLYDQYQPYEVPKAKEKNNFVSQDTLARHKEKSDKPIFQEKAKVSPIFDKFVYKSSPTGMSRLSLSKNVKTGPEVQKDTISTSLLESKAVHDLNLRNKEIPNQNKEEATSQGKSSNSKNLNDQTSYRFHQRGHFAVFCPRLKKQEFKGEEPPGVTLVMDQKLVQDTMQSMLLKEAKPVVKVSHQGGTNESYMLTEVPRKEPDHKLSHEPPHKWKPKIELSVVQMPRLKVSFSDLKTSKTLDYPCYPVLRSKICQGGGYDAVIRTATELENRPNQFYTRLNWKLTSSISFKPGIGDEEIISTGQKVFQKSLAAPEPRRSGGSLKKSLNQTGAIYG</sequence>
<dbReference type="AlphaFoldDB" id="A0A8S9KD66"/>
<evidence type="ECO:0000256" key="1">
    <source>
        <dbReference type="SAM" id="MobiDB-lite"/>
    </source>
</evidence>
<dbReference type="EMBL" id="QGKY02000164">
    <property type="protein sequence ID" value="KAF2592714.1"/>
    <property type="molecule type" value="Genomic_DNA"/>
</dbReference>
<proteinExistence type="predicted"/>
<protein>
    <submittedName>
        <fullName evidence="2">Uncharacterized protein</fullName>
    </submittedName>
</protein>